<dbReference type="EMBL" id="JAIHOM010000059">
    <property type="protein sequence ID" value="MCW6037161.1"/>
    <property type="molecule type" value="Genomic_DNA"/>
</dbReference>
<evidence type="ECO:0000313" key="3">
    <source>
        <dbReference type="Proteomes" id="UP001526426"/>
    </source>
</evidence>
<gene>
    <name evidence="2" type="ORF">K4A83_12900</name>
</gene>
<sequence length="88" mass="9557">MNESPCRLGEAPAQPNNRGIRKCDRPIVGWVKRQRNPTPPTNGLPVGWVKQQRNPTTEESGNAIAPRRLGEAPAQPNTPTNVGLEVPA</sequence>
<keyword evidence="3" id="KW-1185">Reference proteome</keyword>
<accession>A0ABT3L6M3</accession>
<comment type="caution">
    <text evidence="2">The sequence shown here is derived from an EMBL/GenBank/DDBJ whole genome shotgun (WGS) entry which is preliminary data.</text>
</comment>
<evidence type="ECO:0000256" key="1">
    <source>
        <dbReference type="SAM" id="MobiDB-lite"/>
    </source>
</evidence>
<proteinExistence type="predicted"/>
<evidence type="ECO:0000313" key="2">
    <source>
        <dbReference type="EMBL" id="MCW6037161.1"/>
    </source>
</evidence>
<protein>
    <submittedName>
        <fullName evidence="2">Uncharacterized protein</fullName>
    </submittedName>
</protein>
<dbReference type="RefSeq" id="WP_265264997.1">
    <property type="nucleotide sequence ID" value="NZ_JAIHOM010000059.1"/>
</dbReference>
<feature type="compositionally biased region" description="Polar residues" evidence="1">
    <location>
        <begin position="51"/>
        <end position="60"/>
    </location>
</feature>
<organism evidence="2 3">
    <name type="scientific">Spirulina subsalsa FACHB-351</name>
    <dbReference type="NCBI Taxonomy" id="234711"/>
    <lineage>
        <taxon>Bacteria</taxon>
        <taxon>Bacillati</taxon>
        <taxon>Cyanobacteriota</taxon>
        <taxon>Cyanophyceae</taxon>
        <taxon>Spirulinales</taxon>
        <taxon>Spirulinaceae</taxon>
        <taxon>Spirulina</taxon>
    </lineage>
</organism>
<reference evidence="2 3" key="1">
    <citation type="submission" date="2021-08" db="EMBL/GenBank/DDBJ databases">
        <title>Draft genome sequence of Spirulina subsalsa with high tolerance to salinity and hype-accumulation of phycocyanin.</title>
        <authorList>
            <person name="Pei H."/>
            <person name="Jiang L."/>
        </authorList>
    </citation>
    <scope>NUCLEOTIDE SEQUENCE [LARGE SCALE GENOMIC DNA]</scope>
    <source>
        <strain evidence="2 3">FACHB-351</strain>
    </source>
</reference>
<feature type="region of interest" description="Disordered" evidence="1">
    <location>
        <begin position="1"/>
        <end position="88"/>
    </location>
</feature>
<name>A0ABT3L6M3_9CYAN</name>
<dbReference type="Proteomes" id="UP001526426">
    <property type="component" value="Unassembled WGS sequence"/>
</dbReference>